<dbReference type="GeneID" id="94685866"/>
<dbReference type="SUPFAM" id="SSF47413">
    <property type="entry name" value="lambda repressor-like DNA-binding domains"/>
    <property type="match status" value="1"/>
</dbReference>
<dbReference type="InterPro" id="IPR010982">
    <property type="entry name" value="Lambda_DNA-bd_dom_sf"/>
</dbReference>
<keyword evidence="3" id="KW-1185">Reference proteome</keyword>
<reference evidence="2" key="1">
    <citation type="submission" date="2022-01" db="EMBL/GenBank/DDBJ databases">
        <authorList>
            <person name="Karlyshev A.V."/>
            <person name="Jaspars M."/>
        </authorList>
    </citation>
    <scope>NUCLEOTIDE SEQUENCE</scope>
    <source>
        <strain evidence="2">AGSA3-2</strain>
    </source>
</reference>
<dbReference type="InterPro" id="IPR041413">
    <property type="entry name" value="MLTR_LBD"/>
</dbReference>
<protein>
    <submittedName>
        <fullName evidence="2">Helix-turn-helix transcriptional regulator</fullName>
    </submittedName>
</protein>
<dbReference type="CDD" id="cd00093">
    <property type="entry name" value="HTH_XRE"/>
    <property type="match status" value="1"/>
</dbReference>
<dbReference type="InterPro" id="IPR001387">
    <property type="entry name" value="Cro/C1-type_HTH"/>
</dbReference>
<dbReference type="RefSeq" id="WP_022995298.1">
    <property type="nucleotide sequence ID" value="NZ_CP012331.1"/>
</dbReference>
<comment type="caution">
    <text evidence="2">The sequence shown here is derived from an EMBL/GenBank/DDBJ whole genome shotgun (WGS) entry which is preliminary data.</text>
</comment>
<sequence length="264" mass="29339">MQAGTILADWRRTRRISQLELANNAGVSSRHLSFVENGRSRPSADMLKRLAGALDLSLRETNYLLTAAGHPPAFGETRLDEAAMAPVRQALNLMLENHLPYPAVVLDAHWNLLLANPAQHRIVAAMVAERGPLPETTNIMELAFHPDGFRPFIENWPVVASFLLRHLRRDLHARPDPALHRLHRRLATLADLSRIPVDMPVSTDPMLTLVLNIGGQRLNAFSTLASFGTAVDVVMEELRIEQYFPADEATARWFRTQAGENGGG</sequence>
<evidence type="ECO:0000259" key="1">
    <source>
        <dbReference type="PROSITE" id="PS50943"/>
    </source>
</evidence>
<organism evidence="2 3">
    <name type="scientific">Alloalcanivorax xenomutans</name>
    <dbReference type="NCBI Taxonomy" id="1094342"/>
    <lineage>
        <taxon>Bacteria</taxon>
        <taxon>Pseudomonadati</taxon>
        <taxon>Pseudomonadota</taxon>
        <taxon>Gammaproteobacteria</taxon>
        <taxon>Oceanospirillales</taxon>
        <taxon>Alcanivoracaceae</taxon>
        <taxon>Alloalcanivorax</taxon>
    </lineage>
</organism>
<dbReference type="Pfam" id="PF01381">
    <property type="entry name" value="HTH_3"/>
    <property type="match status" value="1"/>
</dbReference>
<dbReference type="SMART" id="SM00530">
    <property type="entry name" value="HTH_XRE"/>
    <property type="match status" value="1"/>
</dbReference>
<dbReference type="Proteomes" id="UP001107961">
    <property type="component" value="Unassembled WGS sequence"/>
</dbReference>
<accession>A0A9Q3W608</accession>
<gene>
    <name evidence="2" type="ORF">LZG35_09940</name>
</gene>
<evidence type="ECO:0000313" key="3">
    <source>
        <dbReference type="Proteomes" id="UP001107961"/>
    </source>
</evidence>
<dbReference type="PANTHER" id="PTHR35010">
    <property type="entry name" value="BLL4672 PROTEIN-RELATED"/>
    <property type="match status" value="1"/>
</dbReference>
<dbReference type="GO" id="GO:0003677">
    <property type="term" value="F:DNA binding"/>
    <property type="evidence" value="ECO:0007669"/>
    <property type="project" value="InterPro"/>
</dbReference>
<dbReference type="PROSITE" id="PS50943">
    <property type="entry name" value="HTH_CROC1"/>
    <property type="match status" value="1"/>
</dbReference>
<dbReference type="KEGG" id="axe:P40_05435"/>
<dbReference type="Gene3D" id="3.30.450.180">
    <property type="match status" value="1"/>
</dbReference>
<name>A0A9Q3W608_9GAMM</name>
<dbReference type="AlphaFoldDB" id="A0A9Q3W608"/>
<dbReference type="PANTHER" id="PTHR35010:SF4">
    <property type="entry name" value="BLL5781 PROTEIN"/>
    <property type="match status" value="1"/>
</dbReference>
<evidence type="ECO:0000313" key="2">
    <source>
        <dbReference type="EMBL" id="MCE7508957.1"/>
    </source>
</evidence>
<dbReference type="EMBL" id="JAJVKT010000010">
    <property type="protein sequence ID" value="MCE7508957.1"/>
    <property type="molecule type" value="Genomic_DNA"/>
</dbReference>
<proteinExistence type="predicted"/>
<dbReference type="Pfam" id="PF17765">
    <property type="entry name" value="MLTR_LBD"/>
    <property type="match status" value="1"/>
</dbReference>
<feature type="domain" description="HTH cro/C1-type" evidence="1">
    <location>
        <begin position="7"/>
        <end position="61"/>
    </location>
</feature>
<dbReference type="Gene3D" id="1.10.260.40">
    <property type="entry name" value="lambda repressor-like DNA-binding domains"/>
    <property type="match status" value="1"/>
</dbReference>